<accession>A0A195CBD7</accession>
<name>A0A195CBD7_9HYME</name>
<dbReference type="Proteomes" id="UP000078542">
    <property type="component" value="Unassembled WGS sequence"/>
</dbReference>
<gene>
    <name evidence="1" type="ORF">ALC62_11720</name>
</gene>
<dbReference type="EMBL" id="KQ978068">
    <property type="protein sequence ID" value="KYM97428.1"/>
    <property type="molecule type" value="Genomic_DNA"/>
</dbReference>
<protein>
    <submittedName>
        <fullName evidence="1">Uncharacterized protein</fullName>
    </submittedName>
</protein>
<sequence length="134" mass="15401">MINRVGIVYLGGASPSTCTRPKLYFSRIRIRENGGYVREVEHEDLGGGGGGREEWARLRAMDTCAFVDFNAYSSRERMPQLCHACLGNNTRRLYHGKKHRFTIKYPRANPRANVKIFLYGSTKHFSIENLRFTL</sequence>
<reference evidence="1 2" key="1">
    <citation type="submission" date="2016-03" db="EMBL/GenBank/DDBJ databases">
        <title>Cyphomyrmex costatus WGS genome.</title>
        <authorList>
            <person name="Nygaard S."/>
            <person name="Hu H."/>
            <person name="Boomsma J."/>
            <person name="Zhang G."/>
        </authorList>
    </citation>
    <scope>NUCLEOTIDE SEQUENCE [LARGE SCALE GENOMIC DNA]</scope>
    <source>
        <strain evidence="1">MS0001</strain>
        <tissue evidence="1">Whole body</tissue>
    </source>
</reference>
<organism evidence="1 2">
    <name type="scientific">Cyphomyrmex costatus</name>
    <dbReference type="NCBI Taxonomy" id="456900"/>
    <lineage>
        <taxon>Eukaryota</taxon>
        <taxon>Metazoa</taxon>
        <taxon>Ecdysozoa</taxon>
        <taxon>Arthropoda</taxon>
        <taxon>Hexapoda</taxon>
        <taxon>Insecta</taxon>
        <taxon>Pterygota</taxon>
        <taxon>Neoptera</taxon>
        <taxon>Endopterygota</taxon>
        <taxon>Hymenoptera</taxon>
        <taxon>Apocrita</taxon>
        <taxon>Aculeata</taxon>
        <taxon>Formicoidea</taxon>
        <taxon>Formicidae</taxon>
        <taxon>Myrmicinae</taxon>
        <taxon>Cyphomyrmex</taxon>
    </lineage>
</organism>
<evidence type="ECO:0000313" key="1">
    <source>
        <dbReference type="EMBL" id="KYM97428.1"/>
    </source>
</evidence>
<evidence type="ECO:0000313" key="2">
    <source>
        <dbReference type="Proteomes" id="UP000078542"/>
    </source>
</evidence>
<proteinExistence type="predicted"/>
<dbReference type="AlphaFoldDB" id="A0A195CBD7"/>
<keyword evidence="2" id="KW-1185">Reference proteome</keyword>